<reference evidence="1 2" key="1">
    <citation type="submission" date="2022-01" db="EMBL/GenBank/DDBJ databases">
        <title>A chromosomal length assembly of Cordylochernes scorpioides.</title>
        <authorList>
            <person name="Zeh D."/>
            <person name="Zeh J."/>
        </authorList>
    </citation>
    <scope>NUCLEOTIDE SEQUENCE [LARGE SCALE GENOMIC DNA]</scope>
    <source>
        <strain evidence="1">IN4F17</strain>
        <tissue evidence="1">Whole Body</tissue>
    </source>
</reference>
<protein>
    <submittedName>
        <fullName evidence="1">Uncharacterized protein</fullName>
    </submittedName>
</protein>
<sequence>MDTLKPRNIVIFRGDKNSDHRWTRCVELNVDYDEPRRSCSSLRLLASFCDGRQDLGTHQSPNRIWGKGFKEGKGCFYSRKGDCHIFWNSQG</sequence>
<name>A0ABY6L8V3_9ARAC</name>
<dbReference type="Proteomes" id="UP001235939">
    <property type="component" value="Chromosome 15"/>
</dbReference>
<evidence type="ECO:0000313" key="2">
    <source>
        <dbReference type="Proteomes" id="UP001235939"/>
    </source>
</evidence>
<dbReference type="EMBL" id="CP092877">
    <property type="protein sequence ID" value="UYV77194.1"/>
    <property type="molecule type" value="Genomic_DNA"/>
</dbReference>
<organism evidence="1 2">
    <name type="scientific">Cordylochernes scorpioides</name>
    <dbReference type="NCBI Taxonomy" id="51811"/>
    <lineage>
        <taxon>Eukaryota</taxon>
        <taxon>Metazoa</taxon>
        <taxon>Ecdysozoa</taxon>
        <taxon>Arthropoda</taxon>
        <taxon>Chelicerata</taxon>
        <taxon>Arachnida</taxon>
        <taxon>Pseudoscorpiones</taxon>
        <taxon>Cheliferoidea</taxon>
        <taxon>Chernetidae</taxon>
        <taxon>Cordylochernes</taxon>
    </lineage>
</organism>
<keyword evidence="2" id="KW-1185">Reference proteome</keyword>
<proteinExistence type="predicted"/>
<gene>
    <name evidence="1" type="ORF">LAZ67_15000073</name>
</gene>
<evidence type="ECO:0000313" key="1">
    <source>
        <dbReference type="EMBL" id="UYV77194.1"/>
    </source>
</evidence>
<accession>A0ABY6L8V3</accession>